<dbReference type="InterPro" id="IPR057666">
    <property type="entry name" value="DrpA_SLOG"/>
</dbReference>
<dbReference type="InterPro" id="IPR036388">
    <property type="entry name" value="WH-like_DNA-bd_sf"/>
</dbReference>
<dbReference type="Proteomes" id="UP000179153">
    <property type="component" value="Unassembled WGS sequence"/>
</dbReference>
<feature type="domain" description="DprA winged helix" evidence="3">
    <location>
        <begin position="231"/>
        <end position="271"/>
    </location>
</feature>
<accession>A0A1G2HHR3</accession>
<name>A0A1G2HHR3_9BACT</name>
<dbReference type="InterPro" id="IPR041614">
    <property type="entry name" value="DprA_WH"/>
</dbReference>
<comment type="similarity">
    <text evidence="1">Belongs to the DprA/Smf family.</text>
</comment>
<dbReference type="EMBL" id="MHOI01000003">
    <property type="protein sequence ID" value="OGZ62032.1"/>
    <property type="molecule type" value="Genomic_DNA"/>
</dbReference>
<dbReference type="Gene3D" id="1.10.10.10">
    <property type="entry name" value="Winged helix-like DNA-binding domain superfamily/Winged helix DNA-binding domain"/>
    <property type="match status" value="1"/>
</dbReference>
<evidence type="ECO:0000313" key="4">
    <source>
        <dbReference type="EMBL" id="OGZ62032.1"/>
    </source>
</evidence>
<evidence type="ECO:0000259" key="3">
    <source>
        <dbReference type="Pfam" id="PF17782"/>
    </source>
</evidence>
<dbReference type="AlphaFoldDB" id="A0A1G2HHR3"/>
<dbReference type="PANTHER" id="PTHR43022:SF1">
    <property type="entry name" value="PROTEIN SMF"/>
    <property type="match status" value="1"/>
</dbReference>
<dbReference type="Pfam" id="PF02481">
    <property type="entry name" value="DNA_processg_A"/>
    <property type="match status" value="1"/>
</dbReference>
<comment type="caution">
    <text evidence="4">The sequence shown here is derived from an EMBL/GenBank/DDBJ whole genome shotgun (WGS) entry which is preliminary data.</text>
</comment>
<reference evidence="4 5" key="1">
    <citation type="journal article" date="2016" name="Nat. Commun.">
        <title>Thousands of microbial genomes shed light on interconnected biogeochemical processes in an aquifer system.</title>
        <authorList>
            <person name="Anantharaman K."/>
            <person name="Brown C.T."/>
            <person name="Hug L.A."/>
            <person name="Sharon I."/>
            <person name="Castelle C.J."/>
            <person name="Probst A.J."/>
            <person name="Thomas B.C."/>
            <person name="Singh A."/>
            <person name="Wilkins M.J."/>
            <person name="Karaoz U."/>
            <person name="Brodie E.L."/>
            <person name="Williams K.H."/>
            <person name="Hubbard S.S."/>
            <person name="Banfield J.F."/>
        </authorList>
    </citation>
    <scope>NUCLEOTIDE SEQUENCE [LARGE SCALE GENOMIC DNA]</scope>
</reference>
<dbReference type="PANTHER" id="PTHR43022">
    <property type="entry name" value="PROTEIN SMF"/>
    <property type="match status" value="1"/>
</dbReference>
<evidence type="ECO:0000259" key="2">
    <source>
        <dbReference type="Pfam" id="PF02481"/>
    </source>
</evidence>
<sequence length="293" mass="31918">MNQKLKIGDENYPQILQEISDPPELLFYRGNLDALNYKYAIAVVGTRRCSEYGREATRAITKELARAGITIISGLARGIDTVAHETALESGAPTIAILGSPLGDKEIYPQQNVGLAHKIIEAGGLLLSEYKPETPSYASNFPQRNRIVAGLSRGTLVVEAPLKSGARITARLSLEYNRDVYVVPGSVFSRLNEGSHDILKQGAKLVTSARDILEDIPQELLLKRAKAGTVPALLNNEERKVLELIGEADGPLHIDKIIQATKLSANDVAQITTLMVLQDLIKESSPNTFIVIK</sequence>
<dbReference type="Gene3D" id="3.40.50.450">
    <property type="match status" value="1"/>
</dbReference>
<dbReference type="Pfam" id="PF17782">
    <property type="entry name" value="WHD_DprA"/>
    <property type="match status" value="1"/>
</dbReference>
<gene>
    <name evidence="4" type="ORF">A2932_00770</name>
</gene>
<evidence type="ECO:0000256" key="1">
    <source>
        <dbReference type="ARBA" id="ARBA00006525"/>
    </source>
</evidence>
<protein>
    <submittedName>
        <fullName evidence="4">DNA protecting protein DprA</fullName>
    </submittedName>
</protein>
<organism evidence="4 5">
    <name type="scientific">Candidatus Spechtbacteria bacterium RIFCSPLOWO2_01_FULL_46_10</name>
    <dbReference type="NCBI Taxonomy" id="1802163"/>
    <lineage>
        <taxon>Bacteria</taxon>
        <taxon>Candidatus Spechtiibacteriota</taxon>
    </lineage>
</organism>
<evidence type="ECO:0000313" key="5">
    <source>
        <dbReference type="Proteomes" id="UP000179153"/>
    </source>
</evidence>
<dbReference type="SUPFAM" id="SSF102405">
    <property type="entry name" value="MCP/YpsA-like"/>
    <property type="match status" value="1"/>
</dbReference>
<dbReference type="NCBIfam" id="TIGR00732">
    <property type="entry name" value="dprA"/>
    <property type="match status" value="1"/>
</dbReference>
<dbReference type="STRING" id="1802163.A2932_00770"/>
<proteinExistence type="inferred from homology"/>
<feature type="domain" description="Smf/DprA SLOG" evidence="2">
    <location>
        <begin position="6"/>
        <end position="216"/>
    </location>
</feature>
<dbReference type="InterPro" id="IPR003488">
    <property type="entry name" value="DprA"/>
</dbReference>
<dbReference type="GO" id="GO:0009294">
    <property type="term" value="P:DNA-mediated transformation"/>
    <property type="evidence" value="ECO:0007669"/>
    <property type="project" value="InterPro"/>
</dbReference>